<dbReference type="AlphaFoldDB" id="A0AAD1WQB8"/>
<evidence type="ECO:0000313" key="6">
    <source>
        <dbReference type="Proteomes" id="UP001295444"/>
    </source>
</evidence>
<evidence type="ECO:0000256" key="3">
    <source>
        <dbReference type="SAM" id="SignalP"/>
    </source>
</evidence>
<gene>
    <name evidence="5" type="ORF">PECUL_23A011640</name>
</gene>
<dbReference type="Gene3D" id="2.10.60.10">
    <property type="entry name" value="CD59"/>
    <property type="match status" value="1"/>
</dbReference>
<feature type="domain" description="UPAR/Ly6" evidence="4">
    <location>
        <begin position="23"/>
        <end position="107"/>
    </location>
</feature>
<dbReference type="PANTHER" id="PTHR20914">
    <property type="entry name" value="LY6/PLAUR DOMAIN-CONTAINING PROTEIN 8"/>
    <property type="match status" value="1"/>
</dbReference>
<name>A0AAD1WQB8_PELCU</name>
<comment type="subcellular location">
    <subcellularLocation>
        <location evidence="1">Secreted</location>
    </subcellularLocation>
</comment>
<sequence>MRMTSLAVILCLFLAVPTAVCSTTCLQCTNVNGKTCEGKPVTCDGDRKCFVRSNFLHYLGEDSSSITKGCVTENIPCDYVGYLDIGGADSSTYSMNIKCCDGDNCNTFGHEIPEENEKFEGKTCPTCVKLNSNEECVPETDMVCRGKDDLCYTYVGIWRDQVGNEIHSSEKGCLETFLCKELFGLATGMEAVQTTTFTCT</sequence>
<dbReference type="GO" id="GO:0005576">
    <property type="term" value="C:extracellular region"/>
    <property type="evidence" value="ECO:0007669"/>
    <property type="project" value="UniProtKB-SubCell"/>
</dbReference>
<dbReference type="InterPro" id="IPR045860">
    <property type="entry name" value="Snake_toxin-like_sf"/>
</dbReference>
<evidence type="ECO:0000256" key="2">
    <source>
        <dbReference type="ARBA" id="ARBA00022525"/>
    </source>
</evidence>
<feature type="chain" id="PRO_5042248453" description="UPAR/Ly6 domain-containing protein" evidence="3">
    <location>
        <begin position="22"/>
        <end position="200"/>
    </location>
</feature>
<reference evidence="5" key="1">
    <citation type="submission" date="2022-03" db="EMBL/GenBank/DDBJ databases">
        <authorList>
            <person name="Alioto T."/>
            <person name="Alioto T."/>
            <person name="Gomez Garrido J."/>
        </authorList>
    </citation>
    <scope>NUCLEOTIDE SEQUENCE</scope>
</reference>
<keyword evidence="2" id="KW-0964">Secreted</keyword>
<evidence type="ECO:0000256" key="1">
    <source>
        <dbReference type="ARBA" id="ARBA00004613"/>
    </source>
</evidence>
<keyword evidence="6" id="KW-1185">Reference proteome</keyword>
<keyword evidence="3" id="KW-0732">Signal</keyword>
<feature type="signal peptide" evidence="3">
    <location>
        <begin position="1"/>
        <end position="21"/>
    </location>
</feature>
<dbReference type="InterPro" id="IPR016054">
    <property type="entry name" value="LY6_UPA_recep-like"/>
</dbReference>
<feature type="domain" description="UPAR/Ly6" evidence="4">
    <location>
        <begin position="122"/>
        <end position="182"/>
    </location>
</feature>
<organism evidence="5 6">
    <name type="scientific">Pelobates cultripes</name>
    <name type="common">Western spadefoot toad</name>
    <dbReference type="NCBI Taxonomy" id="61616"/>
    <lineage>
        <taxon>Eukaryota</taxon>
        <taxon>Metazoa</taxon>
        <taxon>Chordata</taxon>
        <taxon>Craniata</taxon>
        <taxon>Vertebrata</taxon>
        <taxon>Euteleostomi</taxon>
        <taxon>Amphibia</taxon>
        <taxon>Batrachia</taxon>
        <taxon>Anura</taxon>
        <taxon>Pelobatoidea</taxon>
        <taxon>Pelobatidae</taxon>
        <taxon>Pelobates</taxon>
    </lineage>
</organism>
<dbReference type="EMBL" id="OW240921">
    <property type="protein sequence ID" value="CAH2318710.1"/>
    <property type="molecule type" value="Genomic_DNA"/>
</dbReference>
<dbReference type="SUPFAM" id="SSF57302">
    <property type="entry name" value="Snake toxin-like"/>
    <property type="match status" value="2"/>
</dbReference>
<protein>
    <recommendedName>
        <fullName evidence="4">UPAR/Ly6 domain-containing protein</fullName>
    </recommendedName>
</protein>
<evidence type="ECO:0000259" key="4">
    <source>
        <dbReference type="Pfam" id="PF00021"/>
    </source>
</evidence>
<proteinExistence type="predicted"/>
<dbReference type="Proteomes" id="UP001295444">
    <property type="component" value="Chromosome 10"/>
</dbReference>
<dbReference type="PANTHER" id="PTHR20914:SF9">
    <property type="entry name" value="COILED, ISOFORM A"/>
    <property type="match status" value="1"/>
</dbReference>
<accession>A0AAD1WQB8</accession>
<evidence type="ECO:0000313" key="5">
    <source>
        <dbReference type="EMBL" id="CAH2318710.1"/>
    </source>
</evidence>
<dbReference type="InterPro" id="IPR050918">
    <property type="entry name" value="CNF-like_PLA2_Inhibitor"/>
</dbReference>
<dbReference type="Pfam" id="PF00021">
    <property type="entry name" value="UPAR_LY6"/>
    <property type="match status" value="2"/>
</dbReference>